<dbReference type="PROSITE" id="PS51194">
    <property type="entry name" value="HELICASE_CTER"/>
    <property type="match status" value="1"/>
</dbReference>
<sequence length="688" mass="81612">MILKLYEEMMDFMKDYVNLLLDAINNYNEEDVSSKNRLRDLVCIISENDSIKKDPLIRELLYTASHKMRIFGYNVQNGFYRQGVDIEQNSSELMFLRNQSIIRRYQSKVRSNNILDRSQQSIIDFYQSLDRKRMLVSAPTSYGKTFIMREILYLNQERYNNVLLVFPTVALLRENALNMEELNRDNKMGYNVIKSIDSEISQEKNIFVFTPERAMQLLANYPDIKIDFFFYDEMYKIDEDYCNDDMDDNNENSKKNPYKENTFLDEARAKTFRICLYILSKRVEEYYLAGPNLKRDKFGKGMQRYIETNDIKIKEIEFEPTKRIQVRAYNKIIDEDYTDLPYLEKPVSVKMHSKVNDRICDVVEYIEKMGYGATMLYCTTPSKANEYATKLAQRHQESFIKNKRFCIFIDHLKRNYNIDGSIKEWSFVNVLEMGFGMHHGKMPKYIQKEILDLFNDGIFSILFCTSTIVEGVNTNAKNMVLLNHKKGESDLTIFDFKNIIGRAGRYYHNFVGRYFLVDKELEKFEHTEDLELNFVTYDETALDAIDIDNSEYNDLSYENKILKKRRLERQREYILTDEVYEKNRLIKKEYQETLLKFLINSDTFYNKFYNYTTFPDILIQFTTYHAMSTILDIFEQSGLLENGIVSRYKGICNTYCSEGFHGLLKYEINSAYSAKTEHSLRMSGALFR</sequence>
<evidence type="ECO:0000313" key="7">
    <source>
        <dbReference type="EMBL" id="MVQ47513.1"/>
    </source>
</evidence>
<dbReference type="Pfam" id="PF00271">
    <property type="entry name" value="Helicase_C"/>
    <property type="match status" value="1"/>
</dbReference>
<organism evidence="7 8">
    <name type="scientific">Roseburia intestinalis</name>
    <dbReference type="NCBI Taxonomy" id="166486"/>
    <lineage>
        <taxon>Bacteria</taxon>
        <taxon>Bacillati</taxon>
        <taxon>Bacillota</taxon>
        <taxon>Clostridia</taxon>
        <taxon>Lachnospirales</taxon>
        <taxon>Lachnospiraceae</taxon>
        <taxon>Roseburia</taxon>
    </lineage>
</organism>
<dbReference type="InterPro" id="IPR014001">
    <property type="entry name" value="Helicase_ATP-bd"/>
</dbReference>
<dbReference type="SMART" id="SM00490">
    <property type="entry name" value="HELICc"/>
    <property type="match status" value="1"/>
</dbReference>
<feature type="domain" description="Helicase C-terminal" evidence="6">
    <location>
        <begin position="361"/>
        <end position="548"/>
    </location>
</feature>
<keyword evidence="3 7" id="KW-0347">Helicase</keyword>
<protein>
    <submittedName>
        <fullName evidence="7">DEAD/DEAH box helicase</fullName>
    </submittedName>
</protein>
<evidence type="ECO:0000256" key="4">
    <source>
        <dbReference type="ARBA" id="ARBA00022840"/>
    </source>
</evidence>
<dbReference type="EMBL" id="WGGT01000046">
    <property type="protein sequence ID" value="MVQ47513.1"/>
    <property type="molecule type" value="Genomic_DNA"/>
</dbReference>
<dbReference type="InterPro" id="IPR027417">
    <property type="entry name" value="P-loop_NTPase"/>
</dbReference>
<dbReference type="PANTHER" id="PTHR47961:SF6">
    <property type="entry name" value="DNA-DIRECTED DNA POLYMERASE"/>
    <property type="match status" value="1"/>
</dbReference>
<keyword evidence="4" id="KW-0067">ATP-binding</keyword>
<keyword evidence="2" id="KW-0378">Hydrolase</keyword>
<dbReference type="GO" id="GO:0004386">
    <property type="term" value="F:helicase activity"/>
    <property type="evidence" value="ECO:0007669"/>
    <property type="project" value="UniProtKB-KW"/>
</dbReference>
<dbReference type="Proteomes" id="UP000479531">
    <property type="component" value="Unassembled WGS sequence"/>
</dbReference>
<dbReference type="GO" id="GO:0016787">
    <property type="term" value="F:hydrolase activity"/>
    <property type="evidence" value="ECO:0007669"/>
    <property type="project" value="UniProtKB-KW"/>
</dbReference>
<evidence type="ECO:0000256" key="1">
    <source>
        <dbReference type="ARBA" id="ARBA00022741"/>
    </source>
</evidence>
<dbReference type="PROSITE" id="PS51192">
    <property type="entry name" value="HELICASE_ATP_BIND_1"/>
    <property type="match status" value="1"/>
</dbReference>
<dbReference type="GO" id="GO:0005524">
    <property type="term" value="F:ATP binding"/>
    <property type="evidence" value="ECO:0007669"/>
    <property type="project" value="UniProtKB-KW"/>
</dbReference>
<dbReference type="Gene3D" id="3.40.50.300">
    <property type="entry name" value="P-loop containing nucleotide triphosphate hydrolases"/>
    <property type="match status" value="2"/>
</dbReference>
<dbReference type="AlphaFoldDB" id="A0A6L6XL88"/>
<evidence type="ECO:0000256" key="2">
    <source>
        <dbReference type="ARBA" id="ARBA00022801"/>
    </source>
</evidence>
<feature type="domain" description="Helicase ATP-binding" evidence="5">
    <location>
        <begin position="125"/>
        <end position="276"/>
    </location>
</feature>
<dbReference type="InterPro" id="IPR001650">
    <property type="entry name" value="Helicase_C-like"/>
</dbReference>
<evidence type="ECO:0000313" key="8">
    <source>
        <dbReference type="Proteomes" id="UP000479531"/>
    </source>
</evidence>
<dbReference type="InterPro" id="IPR011545">
    <property type="entry name" value="DEAD/DEAH_box_helicase_dom"/>
</dbReference>
<evidence type="ECO:0000259" key="6">
    <source>
        <dbReference type="PROSITE" id="PS51194"/>
    </source>
</evidence>
<evidence type="ECO:0000256" key="3">
    <source>
        <dbReference type="ARBA" id="ARBA00022806"/>
    </source>
</evidence>
<dbReference type="PANTHER" id="PTHR47961">
    <property type="entry name" value="DNA POLYMERASE THETA, PUTATIVE (AFU_ORTHOLOGUE AFUA_1G05260)-RELATED"/>
    <property type="match status" value="1"/>
</dbReference>
<comment type="caution">
    <text evidence="7">The sequence shown here is derived from an EMBL/GenBank/DDBJ whole genome shotgun (WGS) entry which is preliminary data.</text>
</comment>
<proteinExistence type="predicted"/>
<keyword evidence="1" id="KW-0547">Nucleotide-binding</keyword>
<reference evidence="7 8" key="1">
    <citation type="submission" date="2019-10" db="EMBL/GenBank/DDBJ databases">
        <title>Roseburia spp. ameliorate alcoholic fatty liver via restoration of gut barrier function.</title>
        <authorList>
            <person name="Seo B."/>
            <person name="Ko G."/>
        </authorList>
    </citation>
    <scope>NUCLEOTIDE SEQUENCE [LARGE SCALE GENOMIC DNA]</scope>
    <source>
        <strain evidence="7 8">SNUG30017</strain>
    </source>
</reference>
<gene>
    <name evidence="7" type="ORF">GCK47_18000</name>
</gene>
<dbReference type="InterPro" id="IPR050474">
    <property type="entry name" value="Hel308_SKI2-like"/>
</dbReference>
<dbReference type="GO" id="GO:0003676">
    <property type="term" value="F:nucleic acid binding"/>
    <property type="evidence" value="ECO:0007669"/>
    <property type="project" value="InterPro"/>
</dbReference>
<evidence type="ECO:0000259" key="5">
    <source>
        <dbReference type="PROSITE" id="PS51192"/>
    </source>
</evidence>
<dbReference type="Pfam" id="PF00270">
    <property type="entry name" value="DEAD"/>
    <property type="match status" value="1"/>
</dbReference>
<name>A0A6L6XL88_9FIRM</name>
<accession>A0A6L6XL88</accession>
<dbReference type="SUPFAM" id="SSF52540">
    <property type="entry name" value="P-loop containing nucleoside triphosphate hydrolases"/>
    <property type="match status" value="2"/>
</dbReference>